<evidence type="ECO:0000256" key="1">
    <source>
        <dbReference type="ARBA" id="ARBA00008908"/>
    </source>
</evidence>
<protein>
    <submittedName>
        <fullName evidence="5">Uncharacterized protein</fullName>
    </submittedName>
</protein>
<evidence type="ECO:0000256" key="4">
    <source>
        <dbReference type="SAM" id="MobiDB-lite"/>
    </source>
</evidence>
<dbReference type="OrthoDB" id="1872732at2759"/>
<dbReference type="GO" id="GO:0046872">
    <property type="term" value="F:metal ion binding"/>
    <property type="evidence" value="ECO:0007669"/>
    <property type="project" value="UniProtKB-KW"/>
</dbReference>
<keyword evidence="2" id="KW-0479">Metal-binding</keyword>
<reference evidence="6" key="1">
    <citation type="journal article" date="2019" name="Nat. Commun.">
        <title>The genome of broomcorn millet.</title>
        <authorList>
            <person name="Zou C."/>
            <person name="Miki D."/>
            <person name="Li D."/>
            <person name="Tang Q."/>
            <person name="Xiao L."/>
            <person name="Rajput S."/>
            <person name="Deng P."/>
            <person name="Jia W."/>
            <person name="Huang R."/>
            <person name="Zhang M."/>
            <person name="Sun Y."/>
            <person name="Hu J."/>
            <person name="Fu X."/>
            <person name="Schnable P.S."/>
            <person name="Li F."/>
            <person name="Zhang H."/>
            <person name="Feng B."/>
            <person name="Zhu X."/>
            <person name="Liu R."/>
            <person name="Schnable J.C."/>
            <person name="Zhu J.-K."/>
            <person name="Zhang H."/>
        </authorList>
    </citation>
    <scope>NUCLEOTIDE SEQUENCE [LARGE SCALE GENOMIC DNA]</scope>
</reference>
<name>A0A3L6PH33_PANMI</name>
<dbReference type="GO" id="GO:0008168">
    <property type="term" value="F:methyltransferase activity"/>
    <property type="evidence" value="ECO:0007669"/>
    <property type="project" value="InterPro"/>
</dbReference>
<organism evidence="5 6">
    <name type="scientific">Panicum miliaceum</name>
    <name type="common">Proso millet</name>
    <name type="synonym">Broomcorn millet</name>
    <dbReference type="NCBI Taxonomy" id="4540"/>
    <lineage>
        <taxon>Eukaryota</taxon>
        <taxon>Viridiplantae</taxon>
        <taxon>Streptophyta</taxon>
        <taxon>Embryophyta</taxon>
        <taxon>Tracheophyta</taxon>
        <taxon>Spermatophyta</taxon>
        <taxon>Magnoliopsida</taxon>
        <taxon>Liliopsida</taxon>
        <taxon>Poales</taxon>
        <taxon>Poaceae</taxon>
        <taxon>PACMAD clade</taxon>
        <taxon>Panicoideae</taxon>
        <taxon>Panicodae</taxon>
        <taxon>Paniceae</taxon>
        <taxon>Panicinae</taxon>
        <taxon>Panicum</taxon>
        <taxon>Panicum sect. Panicum</taxon>
    </lineage>
</organism>
<dbReference type="Proteomes" id="UP000275267">
    <property type="component" value="Unassembled WGS sequence"/>
</dbReference>
<dbReference type="EMBL" id="PQIB02000018">
    <property type="protein sequence ID" value="RLM55786.1"/>
    <property type="molecule type" value="Genomic_DNA"/>
</dbReference>
<dbReference type="AlphaFoldDB" id="A0A3L6PH33"/>
<accession>A0A3L6PH33</accession>
<evidence type="ECO:0000313" key="6">
    <source>
        <dbReference type="Proteomes" id="UP000275267"/>
    </source>
</evidence>
<feature type="region of interest" description="Disordered" evidence="4">
    <location>
        <begin position="1"/>
        <end position="34"/>
    </location>
</feature>
<sequence length="91" mass="9950">MSAGCSSSSRTGILTTTPRTTMTSSNGTRESGENVARVTRAMLEVLLTPHFAEHVLDELFSVFAQLVTKHLEKEKTKFTVIVLVLSLRAGR</sequence>
<keyword evidence="6" id="KW-1185">Reference proteome</keyword>
<dbReference type="Gene3D" id="1.10.1200.270">
    <property type="entry name" value="Methyltransferase, alpha-helical capping domain"/>
    <property type="match status" value="1"/>
</dbReference>
<gene>
    <name evidence="5" type="ORF">C2845_PM10G09610</name>
</gene>
<dbReference type="Pfam" id="PF03492">
    <property type="entry name" value="Methyltransf_7"/>
    <property type="match status" value="1"/>
</dbReference>
<evidence type="ECO:0000256" key="3">
    <source>
        <dbReference type="ARBA" id="ARBA00022842"/>
    </source>
</evidence>
<evidence type="ECO:0000256" key="2">
    <source>
        <dbReference type="ARBA" id="ARBA00022723"/>
    </source>
</evidence>
<dbReference type="InterPro" id="IPR029063">
    <property type="entry name" value="SAM-dependent_MTases_sf"/>
</dbReference>
<proteinExistence type="inferred from homology"/>
<dbReference type="InterPro" id="IPR042086">
    <property type="entry name" value="MeTrfase_capping"/>
</dbReference>
<keyword evidence="3" id="KW-0460">Magnesium</keyword>
<comment type="similarity">
    <text evidence="1">Belongs to the methyltransferase superfamily. Type-7 methyltransferase family. SABATH subfamily.</text>
</comment>
<dbReference type="SUPFAM" id="SSF53335">
    <property type="entry name" value="S-adenosyl-L-methionine-dependent methyltransferases"/>
    <property type="match status" value="1"/>
</dbReference>
<dbReference type="InterPro" id="IPR005299">
    <property type="entry name" value="MeTrfase_7"/>
</dbReference>
<comment type="caution">
    <text evidence="5">The sequence shown here is derived from an EMBL/GenBank/DDBJ whole genome shotgun (WGS) entry which is preliminary data.</text>
</comment>
<evidence type="ECO:0000313" key="5">
    <source>
        <dbReference type="EMBL" id="RLM55786.1"/>
    </source>
</evidence>
<feature type="compositionally biased region" description="Low complexity" evidence="4">
    <location>
        <begin position="9"/>
        <end position="28"/>
    </location>
</feature>